<feature type="chain" id="PRO_5040909848" description="Superoxide dismutase copper/zinc binding domain-containing protein" evidence="3">
    <location>
        <begin position="25"/>
        <end position="194"/>
    </location>
</feature>
<dbReference type="SUPFAM" id="SSF49329">
    <property type="entry name" value="Cu,Zn superoxide dismutase-like"/>
    <property type="match status" value="1"/>
</dbReference>
<name>A0A9W6PDR2_9ACTN</name>
<evidence type="ECO:0000313" key="5">
    <source>
        <dbReference type="Proteomes" id="UP001165143"/>
    </source>
</evidence>
<comment type="similarity">
    <text evidence="1">Belongs to the Cu-Zn superoxide dismutase family.</text>
</comment>
<dbReference type="RefSeq" id="WP_051778651.1">
    <property type="nucleotide sequence ID" value="NZ_BSRX01000005.1"/>
</dbReference>
<evidence type="ECO:0000256" key="1">
    <source>
        <dbReference type="ARBA" id="ARBA00010457"/>
    </source>
</evidence>
<reference evidence="4" key="1">
    <citation type="submission" date="2023-02" db="EMBL/GenBank/DDBJ databases">
        <title>Kitasatospora phosalacinea NBRC 14362.</title>
        <authorList>
            <person name="Ichikawa N."/>
            <person name="Sato H."/>
            <person name="Tonouchi N."/>
        </authorList>
    </citation>
    <scope>NUCLEOTIDE SEQUENCE</scope>
    <source>
        <strain evidence="4">NBRC 14362</strain>
    </source>
</reference>
<dbReference type="EMBL" id="BSRX01000005">
    <property type="protein sequence ID" value="GLW53226.1"/>
    <property type="molecule type" value="Genomic_DNA"/>
</dbReference>
<dbReference type="InterPro" id="IPR036423">
    <property type="entry name" value="SOD-like_Cu/Zn_dom_sf"/>
</dbReference>
<dbReference type="GO" id="GO:0006801">
    <property type="term" value="P:superoxide metabolic process"/>
    <property type="evidence" value="ECO:0007669"/>
    <property type="project" value="InterPro"/>
</dbReference>
<keyword evidence="3" id="KW-0732">Signal</keyword>
<dbReference type="AlphaFoldDB" id="A0A9W6PDR2"/>
<accession>A0A9W6PDR2</accession>
<feature type="compositionally biased region" description="Low complexity" evidence="2">
    <location>
        <begin position="31"/>
        <end position="44"/>
    </location>
</feature>
<dbReference type="GO" id="GO:0046872">
    <property type="term" value="F:metal ion binding"/>
    <property type="evidence" value="ECO:0007669"/>
    <property type="project" value="InterPro"/>
</dbReference>
<feature type="signal peptide" evidence="3">
    <location>
        <begin position="1"/>
        <end position="24"/>
    </location>
</feature>
<organism evidence="4 5">
    <name type="scientific">Kitasatospora phosalacinea</name>
    <dbReference type="NCBI Taxonomy" id="2065"/>
    <lineage>
        <taxon>Bacteria</taxon>
        <taxon>Bacillati</taxon>
        <taxon>Actinomycetota</taxon>
        <taxon>Actinomycetes</taxon>
        <taxon>Kitasatosporales</taxon>
        <taxon>Streptomycetaceae</taxon>
        <taxon>Kitasatospora</taxon>
    </lineage>
</organism>
<proteinExistence type="inferred from homology"/>
<comment type="caution">
    <text evidence="4">The sequence shown here is derived from an EMBL/GenBank/DDBJ whole genome shotgun (WGS) entry which is preliminary data.</text>
</comment>
<evidence type="ECO:0008006" key="6">
    <source>
        <dbReference type="Google" id="ProtNLM"/>
    </source>
</evidence>
<dbReference type="Proteomes" id="UP001165143">
    <property type="component" value="Unassembled WGS sequence"/>
</dbReference>
<dbReference type="OrthoDB" id="3297424at2"/>
<evidence type="ECO:0000313" key="4">
    <source>
        <dbReference type="EMBL" id="GLW53226.1"/>
    </source>
</evidence>
<protein>
    <recommendedName>
        <fullName evidence="6">Superoxide dismutase copper/zinc binding domain-containing protein</fullName>
    </recommendedName>
</protein>
<feature type="region of interest" description="Disordered" evidence="2">
    <location>
        <begin position="23"/>
        <end position="44"/>
    </location>
</feature>
<evidence type="ECO:0000256" key="2">
    <source>
        <dbReference type="SAM" id="MobiDB-lite"/>
    </source>
</evidence>
<evidence type="ECO:0000256" key="3">
    <source>
        <dbReference type="SAM" id="SignalP"/>
    </source>
</evidence>
<sequence>MPLSPAAGALLVPLALLPIGPPGAQGSPTDAPAGPAAAGAPAGPEAGRVVDARFDRADGFVPARAITHAPDLVPYGSQVRVTVGRAAGRTSVTVQLAGVSGAHEFPAHVHTGRCGADPASSGPHYQQVAGAGADAADNEVRMTVRTDPDGAGTATATVPWEFRPDEAHSLVLHAGTPTGPRTAADRAACVDVDF</sequence>
<gene>
    <name evidence="4" type="ORF">Kpho01_12370</name>
</gene>